<gene>
    <name evidence="3" type="ORF">GCM10010121_033230</name>
</gene>
<dbReference type="SMART" id="SM00530">
    <property type="entry name" value="HTH_XRE"/>
    <property type="match status" value="1"/>
</dbReference>
<dbReference type="PROSITE" id="PS50943">
    <property type="entry name" value="HTH_CROC1"/>
    <property type="match status" value="1"/>
</dbReference>
<dbReference type="InterPro" id="IPR007278">
    <property type="entry name" value="DUF397"/>
</dbReference>
<dbReference type="InterPro" id="IPR001387">
    <property type="entry name" value="Cro/C1-type_HTH"/>
</dbReference>
<dbReference type="EMBL" id="BMQA01000009">
    <property type="protein sequence ID" value="GGJ19639.1"/>
    <property type="molecule type" value="Genomic_DNA"/>
</dbReference>
<dbReference type="SUPFAM" id="SSF47413">
    <property type="entry name" value="lambda repressor-like DNA-binding domains"/>
    <property type="match status" value="1"/>
</dbReference>
<dbReference type="Proteomes" id="UP000657574">
    <property type="component" value="Unassembled WGS sequence"/>
</dbReference>
<dbReference type="InterPro" id="IPR010982">
    <property type="entry name" value="Lambda_DNA-bd_dom_sf"/>
</dbReference>
<keyword evidence="4" id="KW-1185">Reference proteome</keyword>
<dbReference type="Pfam" id="PF13560">
    <property type="entry name" value="HTH_31"/>
    <property type="match status" value="1"/>
</dbReference>
<evidence type="ECO:0000259" key="2">
    <source>
        <dbReference type="PROSITE" id="PS50943"/>
    </source>
</evidence>
<feature type="compositionally biased region" description="Polar residues" evidence="1">
    <location>
        <begin position="265"/>
        <end position="275"/>
    </location>
</feature>
<sequence>MSTRREPTARQLRLAVELRRLRDAAGLSARESAALLGVSSVQISQIEAGLTGVSEKRLRRLTSNYACTDPGLIDALVTMATDRTRGWWEEYRGLLPTPFLDLAELEHHATFLREVQFLFIPGPLQTEDYARAVFAHRVPELPCEELALRVRHRMQRKVILETPTPYEAVVHEAALRIMVGDRASSRTQLAALLELSEADHVTVRVIPFALEGFAGAASTMTYAGGPVPKLDTVVRDAPQARPSSTPKPNSAPFERSSVKWRLIPSTPSGRATSSTDWRRSCEAPMDTPGNWRKSSYSGPGDGDSCVEIANSPTHVAIRDSKTPAQATLTFPTEAFVTFVAALKPAHSTVTDFARFRG</sequence>
<evidence type="ECO:0000256" key="1">
    <source>
        <dbReference type="SAM" id="MobiDB-lite"/>
    </source>
</evidence>
<reference evidence="3" key="2">
    <citation type="submission" date="2020-09" db="EMBL/GenBank/DDBJ databases">
        <authorList>
            <person name="Sun Q."/>
            <person name="Ohkuma M."/>
        </authorList>
    </citation>
    <scope>NUCLEOTIDE SEQUENCE</scope>
    <source>
        <strain evidence="3">JCM 3086</strain>
    </source>
</reference>
<dbReference type="InterPro" id="IPR043917">
    <property type="entry name" value="DUF5753"/>
</dbReference>
<comment type="caution">
    <text evidence="3">The sequence shown here is derived from an EMBL/GenBank/DDBJ whole genome shotgun (WGS) entry which is preliminary data.</text>
</comment>
<feature type="domain" description="HTH cro/C1-type" evidence="2">
    <location>
        <begin position="18"/>
        <end position="72"/>
    </location>
</feature>
<dbReference type="CDD" id="cd00093">
    <property type="entry name" value="HTH_XRE"/>
    <property type="match status" value="1"/>
</dbReference>
<dbReference type="Gene3D" id="1.10.260.40">
    <property type="entry name" value="lambda repressor-like DNA-binding domains"/>
    <property type="match status" value="1"/>
</dbReference>
<feature type="region of interest" description="Disordered" evidence="1">
    <location>
        <begin position="236"/>
        <end position="300"/>
    </location>
</feature>
<evidence type="ECO:0000313" key="3">
    <source>
        <dbReference type="EMBL" id="GGJ19639.1"/>
    </source>
</evidence>
<organism evidence="3 4">
    <name type="scientific">Streptomyces brasiliensis</name>
    <dbReference type="NCBI Taxonomy" id="1954"/>
    <lineage>
        <taxon>Bacteria</taxon>
        <taxon>Bacillati</taxon>
        <taxon>Actinomycetota</taxon>
        <taxon>Actinomycetes</taxon>
        <taxon>Kitasatosporales</taxon>
        <taxon>Streptomycetaceae</taxon>
        <taxon>Streptomyces</taxon>
    </lineage>
</organism>
<dbReference type="AlphaFoldDB" id="A0A917NQD8"/>
<proteinExistence type="predicted"/>
<dbReference type="Pfam" id="PF04149">
    <property type="entry name" value="DUF397"/>
    <property type="match status" value="1"/>
</dbReference>
<protein>
    <recommendedName>
        <fullName evidence="2">HTH cro/C1-type domain-containing protein</fullName>
    </recommendedName>
</protein>
<dbReference type="Pfam" id="PF19054">
    <property type="entry name" value="DUF5753"/>
    <property type="match status" value="1"/>
</dbReference>
<accession>A0A917NQD8</accession>
<dbReference type="GO" id="GO:0003677">
    <property type="term" value="F:DNA binding"/>
    <property type="evidence" value="ECO:0007669"/>
    <property type="project" value="InterPro"/>
</dbReference>
<evidence type="ECO:0000313" key="4">
    <source>
        <dbReference type="Proteomes" id="UP000657574"/>
    </source>
</evidence>
<reference evidence="3" key="1">
    <citation type="journal article" date="2014" name="Int. J. Syst. Evol. Microbiol.">
        <title>Complete genome sequence of Corynebacterium casei LMG S-19264T (=DSM 44701T), isolated from a smear-ripened cheese.</title>
        <authorList>
            <consortium name="US DOE Joint Genome Institute (JGI-PGF)"/>
            <person name="Walter F."/>
            <person name="Albersmeier A."/>
            <person name="Kalinowski J."/>
            <person name="Ruckert C."/>
        </authorList>
    </citation>
    <scope>NUCLEOTIDE SEQUENCE</scope>
    <source>
        <strain evidence="3">JCM 3086</strain>
    </source>
</reference>
<name>A0A917NQD8_9ACTN</name>